<sequence length="311" mass="35778">MSVEKVSEENSNIEGSRDALEHYKESVPGLHHVKSLPLIPVVKEDNIRNLQDMEIRDDDVLVAGYPKSGTHWLEEILSLLFGQQNGKKLRMHSIDFVPSLTTKENDDLLPMISNLPSPRVLATHLPYEYMPPGVKAGKCKTICIVRNPKDVAVSYFHYHKNTNALGLYDGSWEQFLEVFHKGEVVLGDWYEHVLSWWLHAKDSNIHFCCFEDMKKHPQKEIERLAAFLDKPVSEEITKGIAKATNFDKMRRTAKNNQGVCIFDQSIPKFMRKGKVGDWKNYFTVSQNEKFDKHHSNKIGDIGIHIPFEINH</sequence>
<proteinExistence type="inferred from homology"/>
<gene>
    <name evidence="3" type="ORF">OFUS_LOCUS18002</name>
</gene>
<organism evidence="3 4">
    <name type="scientific">Owenia fusiformis</name>
    <name type="common">Polychaete worm</name>
    <dbReference type="NCBI Taxonomy" id="6347"/>
    <lineage>
        <taxon>Eukaryota</taxon>
        <taxon>Metazoa</taxon>
        <taxon>Spiralia</taxon>
        <taxon>Lophotrochozoa</taxon>
        <taxon>Annelida</taxon>
        <taxon>Polychaeta</taxon>
        <taxon>Sedentaria</taxon>
        <taxon>Canalipalpata</taxon>
        <taxon>Sabellida</taxon>
        <taxon>Oweniida</taxon>
        <taxon>Oweniidae</taxon>
        <taxon>Owenia</taxon>
    </lineage>
</organism>
<protein>
    <submittedName>
        <fullName evidence="3">Uncharacterized protein</fullName>
    </submittedName>
</protein>
<reference evidence="3" key="1">
    <citation type="submission" date="2022-03" db="EMBL/GenBank/DDBJ databases">
        <authorList>
            <person name="Martin C."/>
        </authorList>
    </citation>
    <scope>NUCLEOTIDE SEQUENCE</scope>
</reference>
<dbReference type="Pfam" id="PF00685">
    <property type="entry name" value="Sulfotransfer_1"/>
    <property type="match status" value="1"/>
</dbReference>
<accession>A0A8J1UIT1</accession>
<dbReference type="PANTHER" id="PTHR11783">
    <property type="entry name" value="SULFOTRANSFERASE SULT"/>
    <property type="match status" value="1"/>
</dbReference>
<keyword evidence="4" id="KW-1185">Reference proteome</keyword>
<dbReference type="AlphaFoldDB" id="A0A8J1UIT1"/>
<dbReference type="Proteomes" id="UP000749559">
    <property type="component" value="Unassembled WGS sequence"/>
</dbReference>
<evidence type="ECO:0000313" key="4">
    <source>
        <dbReference type="Proteomes" id="UP000749559"/>
    </source>
</evidence>
<dbReference type="OrthoDB" id="6132182at2759"/>
<dbReference type="InterPro" id="IPR000863">
    <property type="entry name" value="Sulfotransferase_dom"/>
</dbReference>
<comment type="caution">
    <text evidence="3">The sequence shown here is derived from an EMBL/GenBank/DDBJ whole genome shotgun (WGS) entry which is preliminary data.</text>
</comment>
<dbReference type="GO" id="GO:0008146">
    <property type="term" value="F:sulfotransferase activity"/>
    <property type="evidence" value="ECO:0007669"/>
    <property type="project" value="InterPro"/>
</dbReference>
<dbReference type="Gene3D" id="3.40.50.300">
    <property type="entry name" value="P-loop containing nucleotide triphosphate hydrolases"/>
    <property type="match status" value="1"/>
</dbReference>
<evidence type="ECO:0000313" key="3">
    <source>
        <dbReference type="EMBL" id="CAH1793111.1"/>
    </source>
</evidence>
<dbReference type="InterPro" id="IPR027417">
    <property type="entry name" value="P-loop_NTPase"/>
</dbReference>
<keyword evidence="2" id="KW-0808">Transferase</keyword>
<evidence type="ECO:0000256" key="1">
    <source>
        <dbReference type="ARBA" id="ARBA00005771"/>
    </source>
</evidence>
<dbReference type="EMBL" id="CAIIXF020000008">
    <property type="protein sequence ID" value="CAH1793111.1"/>
    <property type="molecule type" value="Genomic_DNA"/>
</dbReference>
<dbReference type="SUPFAM" id="SSF52540">
    <property type="entry name" value="P-loop containing nucleoside triphosphate hydrolases"/>
    <property type="match status" value="1"/>
</dbReference>
<evidence type="ECO:0000256" key="2">
    <source>
        <dbReference type="ARBA" id="ARBA00022679"/>
    </source>
</evidence>
<name>A0A8J1UIT1_OWEFU</name>
<comment type="similarity">
    <text evidence="1">Belongs to the sulfotransferase 1 family.</text>
</comment>